<dbReference type="InterPro" id="IPR004045">
    <property type="entry name" value="Glutathione_S-Trfase_N"/>
</dbReference>
<dbReference type="Proteomes" id="UP000557193">
    <property type="component" value="Unassembled WGS sequence"/>
</dbReference>
<dbReference type="EMBL" id="JACHLL010000006">
    <property type="protein sequence ID" value="MBB6343169.1"/>
    <property type="molecule type" value="Genomic_DNA"/>
</dbReference>
<gene>
    <name evidence="4" type="ORF">HNP49_003357</name>
</gene>
<dbReference type="InterPro" id="IPR036249">
    <property type="entry name" value="Thioredoxin-like_sf"/>
</dbReference>
<dbReference type="SFLD" id="SFLDG01151">
    <property type="entry name" value="Main.2:_Nu-like"/>
    <property type="match status" value="1"/>
</dbReference>
<evidence type="ECO:0000313" key="4">
    <source>
        <dbReference type="EMBL" id="MBB6343169.1"/>
    </source>
</evidence>
<reference evidence="4 5" key="1">
    <citation type="submission" date="2020-08" db="EMBL/GenBank/DDBJ databases">
        <title>Functional genomics of gut bacteria from endangered species of beetles.</title>
        <authorList>
            <person name="Carlos-Shanley C."/>
        </authorList>
    </citation>
    <scope>NUCLEOTIDE SEQUENCE [LARGE SCALE GENOMIC DNA]</scope>
    <source>
        <strain evidence="4 5">S00202</strain>
    </source>
</reference>
<dbReference type="SUPFAM" id="SSF52833">
    <property type="entry name" value="Thioredoxin-like"/>
    <property type="match status" value="1"/>
</dbReference>
<comment type="caution">
    <text evidence="4">The sequence shown here is derived from an EMBL/GenBank/DDBJ whole genome shotgun (WGS) entry which is preliminary data.</text>
</comment>
<dbReference type="Gene3D" id="1.20.1050.10">
    <property type="match status" value="1"/>
</dbReference>
<dbReference type="PANTHER" id="PTHR44051:SF8">
    <property type="entry name" value="GLUTATHIONE S-TRANSFERASE GSTA"/>
    <property type="match status" value="1"/>
</dbReference>
<dbReference type="PROSITE" id="PS50405">
    <property type="entry name" value="GST_CTER"/>
    <property type="match status" value="1"/>
</dbReference>
<dbReference type="CDD" id="cd03048">
    <property type="entry name" value="GST_N_Ure2p_like"/>
    <property type="match status" value="1"/>
</dbReference>
<dbReference type="SFLD" id="SFLDG00358">
    <property type="entry name" value="Main_(cytGST)"/>
    <property type="match status" value="1"/>
</dbReference>
<dbReference type="Gene3D" id="3.40.30.10">
    <property type="entry name" value="Glutaredoxin"/>
    <property type="match status" value="1"/>
</dbReference>
<dbReference type="SFLD" id="SFLDS00019">
    <property type="entry name" value="Glutathione_Transferase_(cytos"/>
    <property type="match status" value="1"/>
</dbReference>
<organism evidence="4 5">
    <name type="scientific">Pseudomonas fluvialis</name>
    <dbReference type="NCBI Taxonomy" id="1793966"/>
    <lineage>
        <taxon>Bacteria</taxon>
        <taxon>Pseudomonadati</taxon>
        <taxon>Pseudomonadota</taxon>
        <taxon>Gammaproteobacteria</taxon>
        <taxon>Pseudomonadales</taxon>
        <taxon>Pseudomonadaceae</taxon>
        <taxon>Pseudomonas</taxon>
    </lineage>
</organism>
<dbReference type="InterPro" id="IPR004046">
    <property type="entry name" value="GST_C"/>
</dbReference>
<dbReference type="RefSeq" id="WP_184685167.1">
    <property type="nucleotide sequence ID" value="NZ_JACHLL010000006.1"/>
</dbReference>
<evidence type="ECO:0000313" key="5">
    <source>
        <dbReference type="Proteomes" id="UP000557193"/>
    </source>
</evidence>
<accession>A0A7X0BY39</accession>
<dbReference type="PROSITE" id="PS50404">
    <property type="entry name" value="GST_NTER"/>
    <property type="match status" value="1"/>
</dbReference>
<comment type="similarity">
    <text evidence="1">Belongs to the GST superfamily.</text>
</comment>
<dbReference type="SFLD" id="SFLDG01150">
    <property type="entry name" value="Main.1:_Beta-like"/>
    <property type="match status" value="1"/>
</dbReference>
<feature type="domain" description="GST N-terminal" evidence="2">
    <location>
        <begin position="1"/>
        <end position="86"/>
    </location>
</feature>
<evidence type="ECO:0000259" key="3">
    <source>
        <dbReference type="PROSITE" id="PS50405"/>
    </source>
</evidence>
<keyword evidence="5" id="KW-1185">Reference proteome</keyword>
<dbReference type="InterPro" id="IPR040079">
    <property type="entry name" value="Glutathione_S-Trfase"/>
</dbReference>
<name>A0A7X0BY39_9PSED</name>
<evidence type="ECO:0000256" key="1">
    <source>
        <dbReference type="RuleBase" id="RU003494"/>
    </source>
</evidence>
<dbReference type="GO" id="GO:0016740">
    <property type="term" value="F:transferase activity"/>
    <property type="evidence" value="ECO:0007669"/>
    <property type="project" value="UniProtKB-KW"/>
</dbReference>
<dbReference type="Pfam" id="PF02798">
    <property type="entry name" value="GST_N"/>
    <property type="match status" value="1"/>
</dbReference>
<proteinExistence type="inferred from homology"/>
<dbReference type="InterPro" id="IPR010987">
    <property type="entry name" value="Glutathione-S-Trfase_C-like"/>
</dbReference>
<protein>
    <submittedName>
        <fullName evidence="4">Glutathione S-transferase</fullName>
    </submittedName>
</protein>
<feature type="domain" description="GST C-terminal" evidence="3">
    <location>
        <begin position="89"/>
        <end position="207"/>
    </location>
</feature>
<dbReference type="AlphaFoldDB" id="A0A7X0BY39"/>
<keyword evidence="4" id="KW-0808">Transferase</keyword>
<dbReference type="Pfam" id="PF00043">
    <property type="entry name" value="GST_C"/>
    <property type="match status" value="1"/>
</dbReference>
<evidence type="ECO:0000259" key="2">
    <source>
        <dbReference type="PROSITE" id="PS50404"/>
    </source>
</evidence>
<dbReference type="SUPFAM" id="SSF47616">
    <property type="entry name" value="GST C-terminal domain-like"/>
    <property type="match status" value="1"/>
</dbReference>
<dbReference type="PANTHER" id="PTHR44051">
    <property type="entry name" value="GLUTATHIONE S-TRANSFERASE-RELATED"/>
    <property type="match status" value="1"/>
</dbReference>
<dbReference type="InterPro" id="IPR036282">
    <property type="entry name" value="Glutathione-S-Trfase_C_sf"/>
</dbReference>
<sequence>MIELYSANTPNGLKVPIALEELDVEYRLIKVNLSQGEQKRPSFLALNPNGRIPVLVDLDGPGAQPLNLAESGAILLYLAQKHGALLPQDPVEYQRAMEYLFLQVASVGPMFGQAGWFLRSAPEPVPLAIERYRNESLRLTALLDERLAEVPWLAGSSYSIADIMHFSWLRIADYAGVDLNQFPHVRAWIDRISARPAVQRALARLQN</sequence>